<gene>
    <name evidence="1" type="ORF">N5A92_07380</name>
</gene>
<evidence type="ECO:0000313" key="2">
    <source>
        <dbReference type="Proteomes" id="UP001320831"/>
    </source>
</evidence>
<name>A0ABT2LJS5_9HYPH</name>
<reference evidence="1 2" key="1">
    <citation type="submission" date="2022-09" db="EMBL/GenBank/DDBJ databases">
        <title>Chelativorans salina sp. nov., a novel slightly halophilic bacterium isolated from a saline lake sediment enrichment.</title>
        <authorList>
            <person name="Gao L."/>
            <person name="Fang B.-Z."/>
            <person name="Li W.-J."/>
        </authorList>
    </citation>
    <scope>NUCLEOTIDE SEQUENCE [LARGE SCALE GENOMIC DNA]</scope>
    <source>
        <strain evidence="1 2">EGI FJ00035</strain>
    </source>
</reference>
<sequence>MATSGKAEIGIFDAEELAEIRTAVEAVCAELGIGRDDTKGREEVASRMMRSWVLGRRTPLGLVNAGLDAA</sequence>
<dbReference type="RefSeq" id="WP_260901394.1">
    <property type="nucleotide sequence ID" value="NZ_JAOCZP010000002.1"/>
</dbReference>
<accession>A0ABT2LJS5</accession>
<proteinExistence type="predicted"/>
<keyword evidence="2" id="KW-1185">Reference proteome</keyword>
<comment type="caution">
    <text evidence="1">The sequence shown here is derived from an EMBL/GenBank/DDBJ whole genome shotgun (WGS) entry which is preliminary data.</text>
</comment>
<evidence type="ECO:0000313" key="1">
    <source>
        <dbReference type="EMBL" id="MCT7374857.1"/>
    </source>
</evidence>
<dbReference type="EMBL" id="JAOCZP010000002">
    <property type="protein sequence ID" value="MCT7374857.1"/>
    <property type="molecule type" value="Genomic_DNA"/>
</dbReference>
<protein>
    <submittedName>
        <fullName evidence="1">Uncharacterized protein</fullName>
    </submittedName>
</protein>
<dbReference type="Proteomes" id="UP001320831">
    <property type="component" value="Unassembled WGS sequence"/>
</dbReference>
<organism evidence="1 2">
    <name type="scientific">Chelativorans salis</name>
    <dbReference type="NCBI Taxonomy" id="2978478"/>
    <lineage>
        <taxon>Bacteria</taxon>
        <taxon>Pseudomonadati</taxon>
        <taxon>Pseudomonadota</taxon>
        <taxon>Alphaproteobacteria</taxon>
        <taxon>Hyphomicrobiales</taxon>
        <taxon>Phyllobacteriaceae</taxon>
        <taxon>Chelativorans</taxon>
    </lineage>
</organism>